<dbReference type="PROSITE" id="PS50920">
    <property type="entry name" value="SOLCAR"/>
    <property type="match status" value="1"/>
</dbReference>
<sequence>MIALRRDAVEIMHEDFMDAILELRVIEWRHLDKYSLSTYIFTSSCSIRFMIYPFNFVKSRLQLQKQNTVYRGMRHALLHIARNEGLRGLYKVLQGFPMTVPQNIAPLIYCNAYEKMRESLKMHLNLSSDRVVSALAGEFFLYDRKVNSAALH</sequence>
<dbReference type="InterPro" id="IPR023395">
    <property type="entry name" value="MCP_dom_sf"/>
</dbReference>
<dbReference type="Proteomes" id="UP000271098">
    <property type="component" value="Unassembled WGS sequence"/>
</dbReference>
<reference evidence="9" key="1">
    <citation type="submission" date="2016-06" db="UniProtKB">
        <authorList>
            <consortium name="WormBaseParasite"/>
        </authorList>
    </citation>
    <scope>IDENTIFICATION</scope>
</reference>
<dbReference type="Pfam" id="PF00153">
    <property type="entry name" value="Mito_carr"/>
    <property type="match status" value="1"/>
</dbReference>
<dbReference type="SUPFAM" id="SSF103506">
    <property type="entry name" value="Mitochondrial carrier"/>
    <property type="match status" value="1"/>
</dbReference>
<dbReference type="GO" id="GO:0015658">
    <property type="term" value="F:branched-chain amino acid transmembrane transporter activity"/>
    <property type="evidence" value="ECO:0007669"/>
    <property type="project" value="InterPro"/>
</dbReference>
<evidence type="ECO:0000313" key="7">
    <source>
        <dbReference type="EMBL" id="VDK32867.1"/>
    </source>
</evidence>
<evidence type="ECO:0000256" key="1">
    <source>
        <dbReference type="ARBA" id="ARBA00004141"/>
    </source>
</evidence>
<dbReference type="WBParaSite" id="GPUH_0000222501-mRNA-1">
    <property type="protein sequence ID" value="GPUH_0000222501-mRNA-1"/>
    <property type="gene ID" value="GPUH_0000222501"/>
</dbReference>
<keyword evidence="4 5" id="KW-0472">Membrane</keyword>
<dbReference type="EMBL" id="UYRT01003188">
    <property type="protein sequence ID" value="VDK32867.1"/>
    <property type="molecule type" value="Genomic_DNA"/>
</dbReference>
<evidence type="ECO:0000256" key="2">
    <source>
        <dbReference type="ARBA" id="ARBA00006375"/>
    </source>
</evidence>
<reference evidence="7 8" key="2">
    <citation type="submission" date="2018-11" db="EMBL/GenBank/DDBJ databases">
        <authorList>
            <consortium name="Pathogen Informatics"/>
        </authorList>
    </citation>
    <scope>NUCLEOTIDE SEQUENCE [LARGE SCALE GENOMIC DNA]</scope>
</reference>
<dbReference type="PANTHER" id="PTHR46314">
    <property type="entry name" value="SOLUTE CARRIER FAMILY 25 MEMBER 44"/>
    <property type="match status" value="1"/>
</dbReference>
<name>A0A183D0H9_9BILA</name>
<dbReference type="InterPro" id="IPR018108">
    <property type="entry name" value="MCP_transmembrane"/>
</dbReference>
<dbReference type="OrthoDB" id="250329at2759"/>
<gene>
    <name evidence="7" type="ORF">GPUH_LOCUS2220</name>
</gene>
<comment type="similarity">
    <text evidence="2 6">Belongs to the mitochondrial carrier (TC 2.A.29) family.</text>
</comment>
<comment type="subcellular location">
    <subcellularLocation>
        <location evidence="1">Membrane</location>
        <topology evidence="1">Multi-pass membrane protein</topology>
    </subcellularLocation>
</comment>
<feature type="repeat" description="Solcar" evidence="5">
    <location>
        <begin position="32"/>
        <end position="119"/>
    </location>
</feature>
<dbReference type="PANTHER" id="PTHR46314:SF2">
    <property type="entry name" value="SOLUTE CARRIER FAMILY 25 MEMBER 44"/>
    <property type="match status" value="1"/>
</dbReference>
<evidence type="ECO:0000256" key="3">
    <source>
        <dbReference type="ARBA" id="ARBA00022692"/>
    </source>
</evidence>
<accession>A0A183D0H9</accession>
<keyword evidence="8" id="KW-1185">Reference proteome</keyword>
<keyword evidence="6" id="KW-0813">Transport</keyword>
<proteinExistence type="inferred from homology"/>
<evidence type="ECO:0000313" key="9">
    <source>
        <dbReference type="WBParaSite" id="GPUH_0000222501-mRNA-1"/>
    </source>
</evidence>
<dbReference type="Gene3D" id="1.50.40.10">
    <property type="entry name" value="Mitochondrial carrier domain"/>
    <property type="match status" value="1"/>
</dbReference>
<dbReference type="GO" id="GO:0016020">
    <property type="term" value="C:membrane"/>
    <property type="evidence" value="ECO:0007669"/>
    <property type="project" value="UniProtKB-SubCell"/>
</dbReference>
<keyword evidence="3 5" id="KW-0812">Transmembrane</keyword>
<dbReference type="InterPro" id="IPR042164">
    <property type="entry name" value="SLC25A44"/>
</dbReference>
<evidence type="ECO:0000313" key="8">
    <source>
        <dbReference type="Proteomes" id="UP000271098"/>
    </source>
</evidence>
<evidence type="ECO:0000256" key="6">
    <source>
        <dbReference type="RuleBase" id="RU000488"/>
    </source>
</evidence>
<dbReference type="GO" id="GO:0005739">
    <property type="term" value="C:mitochondrion"/>
    <property type="evidence" value="ECO:0007669"/>
    <property type="project" value="InterPro"/>
</dbReference>
<dbReference type="AlphaFoldDB" id="A0A183D0H9"/>
<protein>
    <submittedName>
        <fullName evidence="7 9">Uncharacterized protein</fullName>
    </submittedName>
</protein>
<organism evidence="9">
    <name type="scientific">Gongylonema pulchrum</name>
    <dbReference type="NCBI Taxonomy" id="637853"/>
    <lineage>
        <taxon>Eukaryota</taxon>
        <taxon>Metazoa</taxon>
        <taxon>Ecdysozoa</taxon>
        <taxon>Nematoda</taxon>
        <taxon>Chromadorea</taxon>
        <taxon>Rhabditida</taxon>
        <taxon>Spirurina</taxon>
        <taxon>Spiruromorpha</taxon>
        <taxon>Spiruroidea</taxon>
        <taxon>Gongylonematidae</taxon>
        <taxon>Gongylonema</taxon>
    </lineage>
</organism>
<dbReference type="GO" id="GO:0009083">
    <property type="term" value="P:branched-chain amino acid catabolic process"/>
    <property type="evidence" value="ECO:0007669"/>
    <property type="project" value="InterPro"/>
</dbReference>
<evidence type="ECO:0000256" key="4">
    <source>
        <dbReference type="ARBA" id="ARBA00023136"/>
    </source>
</evidence>
<evidence type="ECO:0000256" key="5">
    <source>
        <dbReference type="PROSITE-ProRule" id="PRU00282"/>
    </source>
</evidence>